<reference evidence="5" key="1">
    <citation type="submission" date="2016-11" db="EMBL/GenBank/DDBJ databases">
        <authorList>
            <person name="Varghese N."/>
            <person name="Submissions S."/>
        </authorList>
    </citation>
    <scope>NUCLEOTIDE SEQUENCE [LARGE SCALE GENOMIC DNA]</scope>
    <source>
        <strain evidence="5">DSM 12395</strain>
    </source>
</reference>
<evidence type="ECO:0000313" key="4">
    <source>
        <dbReference type="EMBL" id="SHF65841.1"/>
    </source>
</evidence>
<accession>A0A1M5DG35</accession>
<dbReference type="InterPro" id="IPR012854">
    <property type="entry name" value="Cu_amine_oxidase-like_N"/>
</dbReference>
<feature type="region of interest" description="Disordered" evidence="1">
    <location>
        <begin position="41"/>
        <end position="60"/>
    </location>
</feature>
<evidence type="ECO:0000256" key="1">
    <source>
        <dbReference type="SAM" id="MobiDB-lite"/>
    </source>
</evidence>
<feature type="domain" description="Copper amine oxidase-like N-terminal" evidence="3">
    <location>
        <begin position="71"/>
        <end position="179"/>
    </location>
</feature>
<organism evidence="4 5">
    <name type="scientific">Desulforamulus putei DSM 12395</name>
    <dbReference type="NCBI Taxonomy" id="1121429"/>
    <lineage>
        <taxon>Bacteria</taxon>
        <taxon>Bacillati</taxon>
        <taxon>Bacillota</taxon>
        <taxon>Clostridia</taxon>
        <taxon>Eubacteriales</taxon>
        <taxon>Peptococcaceae</taxon>
        <taxon>Desulforamulus</taxon>
    </lineage>
</organism>
<gene>
    <name evidence="4" type="ORF">SAMN02745133_03187</name>
</gene>
<dbReference type="STRING" id="1121429.SAMN02745133_03187"/>
<sequence length="182" mass="19771">MKKLLTMLMLAVMVVTMAVTPAFAVIDIIPGNGGEGVNTTKPDPNFQWEEGGNSAQKPTNPPAVNNTIKIFVNGRQVTADVPAFVDSANRTQAPFRAIGEALGCQVTWVNETQKVICQKEGFKVEMTIGKKTFTVNGVNKTMDTAPLIKNNRTFIPVRALGEALNCNVNWDQANNTVYITSK</sequence>
<dbReference type="Pfam" id="PF07833">
    <property type="entry name" value="Cu_amine_oxidN1"/>
    <property type="match status" value="1"/>
</dbReference>
<dbReference type="Gene3D" id="3.30.457.10">
    <property type="entry name" value="Copper amine oxidase-like, N-terminal domain"/>
    <property type="match status" value="1"/>
</dbReference>
<dbReference type="InterPro" id="IPR036582">
    <property type="entry name" value="Mao_N_sf"/>
</dbReference>
<dbReference type="EMBL" id="FQUY01000053">
    <property type="protein sequence ID" value="SHF65841.1"/>
    <property type="molecule type" value="Genomic_DNA"/>
</dbReference>
<keyword evidence="5" id="KW-1185">Reference proteome</keyword>
<name>A0A1M5DG35_9FIRM</name>
<protein>
    <submittedName>
        <fullName evidence="4">Copper amine oxidase N-terminal domain-containing protein</fullName>
    </submittedName>
</protein>
<feature type="signal peptide" evidence="2">
    <location>
        <begin position="1"/>
        <end position="24"/>
    </location>
</feature>
<dbReference type="RefSeq" id="WP_073240310.1">
    <property type="nucleotide sequence ID" value="NZ_FQUY01000053.1"/>
</dbReference>
<proteinExistence type="predicted"/>
<feature type="chain" id="PRO_5013336388" evidence="2">
    <location>
        <begin position="25"/>
        <end position="182"/>
    </location>
</feature>
<dbReference type="AlphaFoldDB" id="A0A1M5DG35"/>
<evidence type="ECO:0000256" key="2">
    <source>
        <dbReference type="SAM" id="SignalP"/>
    </source>
</evidence>
<dbReference type="Proteomes" id="UP000184148">
    <property type="component" value="Unassembled WGS sequence"/>
</dbReference>
<keyword evidence="2" id="KW-0732">Signal</keyword>
<evidence type="ECO:0000259" key="3">
    <source>
        <dbReference type="Pfam" id="PF07833"/>
    </source>
</evidence>
<dbReference type="OrthoDB" id="9769314at2"/>
<evidence type="ECO:0000313" key="5">
    <source>
        <dbReference type="Proteomes" id="UP000184148"/>
    </source>
</evidence>
<dbReference type="SUPFAM" id="SSF55383">
    <property type="entry name" value="Copper amine oxidase, domain N"/>
    <property type="match status" value="1"/>
</dbReference>